<dbReference type="SFLD" id="SFLDG00358">
    <property type="entry name" value="Main_(cytGST)"/>
    <property type="match status" value="1"/>
</dbReference>
<feature type="region of interest" description="Disordered" evidence="2">
    <location>
        <begin position="1"/>
        <end position="32"/>
    </location>
</feature>
<dbReference type="SUPFAM" id="SSF52833">
    <property type="entry name" value="Thioredoxin-like"/>
    <property type="match status" value="1"/>
</dbReference>
<feature type="domain" description="GST N-terminal" evidence="3">
    <location>
        <begin position="81"/>
        <end position="162"/>
    </location>
</feature>
<organism evidence="5 6">
    <name type="scientific">Septoria linicola</name>
    <dbReference type="NCBI Taxonomy" id="215465"/>
    <lineage>
        <taxon>Eukaryota</taxon>
        <taxon>Fungi</taxon>
        <taxon>Dikarya</taxon>
        <taxon>Ascomycota</taxon>
        <taxon>Pezizomycotina</taxon>
        <taxon>Dothideomycetes</taxon>
        <taxon>Dothideomycetidae</taxon>
        <taxon>Mycosphaerellales</taxon>
        <taxon>Mycosphaerellaceae</taxon>
        <taxon>Septoria</taxon>
    </lineage>
</organism>
<dbReference type="SUPFAM" id="SSF47616">
    <property type="entry name" value="GST C-terminal domain-like"/>
    <property type="match status" value="1"/>
</dbReference>
<dbReference type="PROSITE" id="PS50404">
    <property type="entry name" value="GST_NTER"/>
    <property type="match status" value="1"/>
</dbReference>
<evidence type="ECO:0000313" key="5">
    <source>
        <dbReference type="EMBL" id="USW58276.1"/>
    </source>
</evidence>
<comment type="similarity">
    <text evidence="1">Belongs to the GST superfamily.</text>
</comment>
<dbReference type="InterPro" id="IPR036249">
    <property type="entry name" value="Thioredoxin-like_sf"/>
</dbReference>
<protein>
    <submittedName>
        <fullName evidence="5">Glutathione S-transferase, Thioredoxin-like superfamily, glutathione Transferase family</fullName>
    </submittedName>
</protein>
<dbReference type="EMBL" id="CP099428">
    <property type="protein sequence ID" value="USW58276.1"/>
    <property type="molecule type" value="Genomic_DNA"/>
</dbReference>
<feature type="domain" description="GST C-terminal" evidence="4">
    <location>
        <begin position="156"/>
        <end position="298"/>
    </location>
</feature>
<dbReference type="SFLD" id="SFLDS00019">
    <property type="entry name" value="Glutathione_Transferase_(cytos"/>
    <property type="match status" value="1"/>
</dbReference>
<evidence type="ECO:0000259" key="3">
    <source>
        <dbReference type="PROSITE" id="PS50404"/>
    </source>
</evidence>
<dbReference type="Proteomes" id="UP001056384">
    <property type="component" value="Chromosome 11"/>
</dbReference>
<dbReference type="PANTHER" id="PTHR44051">
    <property type="entry name" value="GLUTATHIONE S-TRANSFERASE-RELATED"/>
    <property type="match status" value="1"/>
</dbReference>
<dbReference type="PROSITE" id="PS50405">
    <property type="entry name" value="GST_CTER"/>
    <property type="match status" value="1"/>
</dbReference>
<dbReference type="Pfam" id="PF13417">
    <property type="entry name" value="GST_N_3"/>
    <property type="match status" value="1"/>
</dbReference>
<dbReference type="AlphaFoldDB" id="A0A9Q9ENY7"/>
<keyword evidence="6" id="KW-1185">Reference proteome</keyword>
<dbReference type="Pfam" id="PF14497">
    <property type="entry name" value="GST_C_3"/>
    <property type="match status" value="1"/>
</dbReference>
<dbReference type="InterPro" id="IPR004046">
    <property type="entry name" value="GST_C"/>
</dbReference>
<dbReference type="PANTHER" id="PTHR44051:SF3">
    <property type="entry name" value="TRANSCRIPTIONAL REGULATOR URE2"/>
    <property type="match status" value="1"/>
</dbReference>
<proteinExistence type="inferred from homology"/>
<feature type="compositionally biased region" description="Low complexity" evidence="2">
    <location>
        <begin position="9"/>
        <end position="26"/>
    </location>
</feature>
<evidence type="ECO:0000313" key="6">
    <source>
        <dbReference type="Proteomes" id="UP001056384"/>
    </source>
</evidence>
<dbReference type="Gene3D" id="1.20.1050.130">
    <property type="match status" value="1"/>
</dbReference>
<dbReference type="InterPro" id="IPR040079">
    <property type="entry name" value="Glutathione_S-Trfase"/>
</dbReference>
<dbReference type="InterPro" id="IPR010987">
    <property type="entry name" value="Glutathione-S-Trfase_C-like"/>
</dbReference>
<gene>
    <name evidence="5" type="ORF">Slin15195_G115950</name>
</gene>
<reference evidence="5" key="1">
    <citation type="submission" date="2022-06" db="EMBL/GenBank/DDBJ databases">
        <title>Complete genome sequences of two strains of the flax pathogen Septoria linicola.</title>
        <authorList>
            <person name="Lapalu N."/>
            <person name="Simon A."/>
            <person name="Demenou B."/>
            <person name="Paumier D."/>
            <person name="Guillot M.-P."/>
            <person name="Gout L."/>
            <person name="Valade R."/>
        </authorList>
    </citation>
    <scope>NUCLEOTIDE SEQUENCE</scope>
    <source>
        <strain evidence="5">SE15195</strain>
    </source>
</reference>
<name>A0A9Q9ENY7_9PEZI</name>
<accession>A0A9Q9ENY7</accession>
<dbReference type="InterPro" id="IPR004045">
    <property type="entry name" value="Glutathione_S-Trfase_N"/>
</dbReference>
<evidence type="ECO:0000259" key="4">
    <source>
        <dbReference type="PROSITE" id="PS50405"/>
    </source>
</evidence>
<sequence>MQSDLSLDKTFTITTSGTSTRPSTRTSGRRRKSSFHVTSFAFSVACKLLSVYQPPPPMRSIRPSSPVPSAISSVYSSPGLLPINVYGDITGPHLCKIVLIMKELHLPYQLSIIDVEALKADLHTPPDPNKGAPAIQDPNTGLVLCESGAIVEYLEDTYDQGSKLRYTSFPEKYQQKQWAWHQFGGHESLLGSEAFISVHEYYGNVIRGTLATIENHLNATGNLYLVGDRVTYADLMYVASKEVVASTLMESFNDDFEVEWRQAWPRTYDWYQRVMMRDAVKEALAERLKIMDERGWTE</sequence>
<evidence type="ECO:0000256" key="2">
    <source>
        <dbReference type="SAM" id="MobiDB-lite"/>
    </source>
</evidence>
<evidence type="ECO:0000256" key="1">
    <source>
        <dbReference type="ARBA" id="ARBA00007409"/>
    </source>
</evidence>
<dbReference type="InterPro" id="IPR036282">
    <property type="entry name" value="Glutathione-S-Trfase_C_sf"/>
</dbReference>